<dbReference type="EMBL" id="QYYD01000008">
    <property type="protein sequence ID" value="RJF75493.1"/>
    <property type="molecule type" value="Genomic_DNA"/>
</dbReference>
<evidence type="ECO:0000256" key="2">
    <source>
        <dbReference type="ARBA" id="ARBA00023125"/>
    </source>
</evidence>
<dbReference type="OrthoDB" id="9793400at2"/>
<protein>
    <submittedName>
        <fullName evidence="5">AraC family transcriptional regulator</fullName>
    </submittedName>
</protein>
<dbReference type="PROSITE" id="PS01124">
    <property type="entry name" value="HTH_ARAC_FAMILY_2"/>
    <property type="match status" value="1"/>
</dbReference>
<comment type="caution">
    <text evidence="5">The sequence shown here is derived from an EMBL/GenBank/DDBJ whole genome shotgun (WGS) entry which is preliminary data.</text>
</comment>
<dbReference type="Pfam" id="PF12833">
    <property type="entry name" value="HTH_18"/>
    <property type="match status" value="1"/>
</dbReference>
<dbReference type="InterPro" id="IPR018060">
    <property type="entry name" value="HTH_AraC"/>
</dbReference>
<dbReference type="AlphaFoldDB" id="A0A418VH88"/>
<dbReference type="PANTHER" id="PTHR46796:SF14">
    <property type="entry name" value="TRANSCRIPTIONAL REGULATORY PROTEIN"/>
    <property type="match status" value="1"/>
</dbReference>
<evidence type="ECO:0000313" key="5">
    <source>
        <dbReference type="EMBL" id="RJF75493.1"/>
    </source>
</evidence>
<name>A0A418VH88_RHOPL</name>
<proteinExistence type="predicted"/>
<dbReference type="SUPFAM" id="SSF46689">
    <property type="entry name" value="Homeodomain-like"/>
    <property type="match status" value="2"/>
</dbReference>
<keyword evidence="3" id="KW-0804">Transcription</keyword>
<accession>A0A418VH88</accession>
<feature type="domain" description="HTH araC/xylS-type" evidence="4">
    <location>
        <begin position="202"/>
        <end position="300"/>
    </location>
</feature>
<keyword evidence="1" id="KW-0805">Transcription regulation</keyword>
<sequence length="304" mass="33403">MNQAGLYGRQLGRRLQVDQAPALMTRSLRSTEIAVTECRNDAPEPGLSGSLPGEDAYLVSLKLRDYPQCECWEEGRPVITADVKSGATYLYDLRRDPRYIIDKPFHSVFFYLPRAALDSIGQQAGTSRVGDLDYQCGIGSDDDIIRQISASLLAGLHRPHEVNQLFVDHLLLAIGAHVVQAYGGLDITGTPTRGGLANWQVRRACERLAADLEGKATLQQIAAELGLSTSHFSRAFRASTGFPPHQWLLRQRVAKAKQLLADRRLSLSEIAIAAGFANQSHLTRVFSSIAGISPGAWRRDKIGR</sequence>
<dbReference type="SMART" id="SM00342">
    <property type="entry name" value="HTH_ARAC"/>
    <property type="match status" value="1"/>
</dbReference>
<gene>
    <name evidence="5" type="ORF">D4Q52_09980</name>
</gene>
<keyword evidence="2" id="KW-0238">DNA-binding</keyword>
<evidence type="ECO:0000256" key="1">
    <source>
        <dbReference type="ARBA" id="ARBA00023015"/>
    </source>
</evidence>
<dbReference type="GO" id="GO:0043565">
    <property type="term" value="F:sequence-specific DNA binding"/>
    <property type="evidence" value="ECO:0007669"/>
    <property type="project" value="InterPro"/>
</dbReference>
<evidence type="ECO:0000259" key="4">
    <source>
        <dbReference type="PROSITE" id="PS01124"/>
    </source>
</evidence>
<dbReference type="InterPro" id="IPR050204">
    <property type="entry name" value="AraC_XylS_family_regulators"/>
</dbReference>
<dbReference type="GO" id="GO:0003700">
    <property type="term" value="F:DNA-binding transcription factor activity"/>
    <property type="evidence" value="ECO:0007669"/>
    <property type="project" value="InterPro"/>
</dbReference>
<dbReference type="PROSITE" id="PS00041">
    <property type="entry name" value="HTH_ARAC_FAMILY_1"/>
    <property type="match status" value="1"/>
</dbReference>
<dbReference type="InterPro" id="IPR009057">
    <property type="entry name" value="Homeodomain-like_sf"/>
</dbReference>
<organism evidence="5 6">
    <name type="scientific">Rhodopseudomonas palustris</name>
    <dbReference type="NCBI Taxonomy" id="1076"/>
    <lineage>
        <taxon>Bacteria</taxon>
        <taxon>Pseudomonadati</taxon>
        <taxon>Pseudomonadota</taxon>
        <taxon>Alphaproteobacteria</taxon>
        <taxon>Hyphomicrobiales</taxon>
        <taxon>Nitrobacteraceae</taxon>
        <taxon>Rhodopseudomonas</taxon>
    </lineage>
</organism>
<dbReference type="PANTHER" id="PTHR46796">
    <property type="entry name" value="HTH-TYPE TRANSCRIPTIONAL ACTIVATOR RHAS-RELATED"/>
    <property type="match status" value="1"/>
</dbReference>
<evidence type="ECO:0000256" key="3">
    <source>
        <dbReference type="ARBA" id="ARBA00023163"/>
    </source>
</evidence>
<dbReference type="RefSeq" id="WP_119856395.1">
    <property type="nucleotide sequence ID" value="NZ_QYYD01000008.1"/>
</dbReference>
<reference evidence="5 6" key="1">
    <citation type="submission" date="2018-09" db="EMBL/GenBank/DDBJ databases">
        <title>Draft genome sequence of Rhodopseudomonas palustris 2.1.18.</title>
        <authorList>
            <person name="Robertson S.L."/>
            <person name="Meyer T.E."/>
            <person name="Kyndt J.A."/>
        </authorList>
    </citation>
    <scope>NUCLEOTIDE SEQUENCE [LARGE SCALE GENOMIC DNA]</scope>
    <source>
        <strain evidence="5 6">2.1.18</strain>
    </source>
</reference>
<dbReference type="Gene3D" id="1.10.10.60">
    <property type="entry name" value="Homeodomain-like"/>
    <property type="match status" value="2"/>
</dbReference>
<dbReference type="Proteomes" id="UP000285523">
    <property type="component" value="Unassembled WGS sequence"/>
</dbReference>
<dbReference type="InterPro" id="IPR018062">
    <property type="entry name" value="HTH_AraC-typ_CS"/>
</dbReference>
<evidence type="ECO:0000313" key="6">
    <source>
        <dbReference type="Proteomes" id="UP000285523"/>
    </source>
</evidence>